<dbReference type="GO" id="GO:0003700">
    <property type="term" value="F:DNA-binding transcription factor activity"/>
    <property type="evidence" value="ECO:0007669"/>
    <property type="project" value="InterPro"/>
</dbReference>
<proteinExistence type="predicted"/>
<evidence type="ECO:0000313" key="5">
    <source>
        <dbReference type="EMBL" id="OPX45757.1"/>
    </source>
</evidence>
<keyword evidence="3" id="KW-0804">Transcription</keyword>
<keyword evidence="5" id="KW-0489">Methyltransferase</keyword>
<dbReference type="AlphaFoldDB" id="A0A1V4SRB0"/>
<dbReference type="InterPro" id="IPR009057">
    <property type="entry name" value="Homeodomain-like_sf"/>
</dbReference>
<dbReference type="SUPFAM" id="SSF46689">
    <property type="entry name" value="Homeodomain-like"/>
    <property type="match status" value="2"/>
</dbReference>
<evidence type="ECO:0000259" key="4">
    <source>
        <dbReference type="PROSITE" id="PS01124"/>
    </source>
</evidence>
<dbReference type="InterPro" id="IPR018062">
    <property type="entry name" value="HTH_AraC-typ_CS"/>
</dbReference>
<dbReference type="GO" id="GO:0008168">
    <property type="term" value="F:methyltransferase activity"/>
    <property type="evidence" value="ECO:0007669"/>
    <property type="project" value="UniProtKB-KW"/>
</dbReference>
<dbReference type="InterPro" id="IPR014710">
    <property type="entry name" value="RmlC-like_jellyroll"/>
</dbReference>
<keyword evidence="2" id="KW-0238">DNA-binding</keyword>
<evidence type="ECO:0000313" key="6">
    <source>
        <dbReference type="Proteomes" id="UP000191554"/>
    </source>
</evidence>
<dbReference type="STRING" id="48256.CLHUN_06950"/>
<dbReference type="Gene3D" id="2.60.120.10">
    <property type="entry name" value="Jelly Rolls"/>
    <property type="match status" value="1"/>
</dbReference>
<dbReference type="EC" id="2.1.1.-" evidence="5"/>
<evidence type="ECO:0000256" key="1">
    <source>
        <dbReference type="ARBA" id="ARBA00023015"/>
    </source>
</evidence>
<dbReference type="EMBL" id="MZGX01000003">
    <property type="protein sequence ID" value="OPX45757.1"/>
    <property type="molecule type" value="Genomic_DNA"/>
</dbReference>
<name>A0A1V4SRB0_RUMHU</name>
<dbReference type="GO" id="GO:0043565">
    <property type="term" value="F:sequence-specific DNA binding"/>
    <property type="evidence" value="ECO:0007669"/>
    <property type="project" value="InterPro"/>
</dbReference>
<keyword evidence="5" id="KW-0808">Transferase</keyword>
<dbReference type="Pfam" id="PF12833">
    <property type="entry name" value="HTH_18"/>
    <property type="match status" value="1"/>
</dbReference>
<gene>
    <name evidence="5" type="primary">adaA_1</name>
    <name evidence="5" type="ORF">CLHUN_06950</name>
</gene>
<protein>
    <submittedName>
        <fullName evidence="5">Bifunctional transcriptional activator/DNA repair enzyme AdaA</fullName>
        <ecNumber evidence="5">2.1.1.-</ecNumber>
    </submittedName>
</protein>
<dbReference type="GO" id="GO:0032259">
    <property type="term" value="P:methylation"/>
    <property type="evidence" value="ECO:0007669"/>
    <property type="project" value="UniProtKB-KW"/>
</dbReference>
<dbReference type="Pfam" id="PF02311">
    <property type="entry name" value="AraC_binding"/>
    <property type="match status" value="1"/>
</dbReference>
<sequence length="282" mass="32535">MKTNSFTSGDDGFSISSAQVKGYFSMSERHYHDKYELYYLRAGERFYFVKDKVFHIRKGCLVLIKEGQLHKTTDAEKPDHERVLIYFRKSFIETVNKSTLSILELLDSKSYFVAELSIKEQRTAENVFVEMFQEAEGKADYYKICLQGLLLRLLANIGRYTGLTDADNFLSSSPKHEKISEVVRYINEHYLEELTIPLLAESFYISPYYLSRIFKETTGFTLLEYINLARVKAAEELLINTGLKVIEIAEKSGFGSVSQFNRVFKQVTGYSPLNCRKASKNI</sequence>
<keyword evidence="1" id="KW-0805">Transcription regulation</keyword>
<evidence type="ECO:0000256" key="2">
    <source>
        <dbReference type="ARBA" id="ARBA00023125"/>
    </source>
</evidence>
<dbReference type="PANTHER" id="PTHR43280">
    <property type="entry name" value="ARAC-FAMILY TRANSCRIPTIONAL REGULATOR"/>
    <property type="match status" value="1"/>
</dbReference>
<dbReference type="InterPro" id="IPR018060">
    <property type="entry name" value="HTH_AraC"/>
</dbReference>
<evidence type="ECO:0000256" key="3">
    <source>
        <dbReference type="ARBA" id="ARBA00023163"/>
    </source>
</evidence>
<feature type="domain" description="HTH araC/xylS-type" evidence="4">
    <location>
        <begin position="180"/>
        <end position="278"/>
    </location>
</feature>
<reference evidence="5 6" key="1">
    <citation type="submission" date="2017-03" db="EMBL/GenBank/DDBJ databases">
        <title>Genome sequence of Clostridium hungatei DSM 14427.</title>
        <authorList>
            <person name="Poehlein A."/>
            <person name="Daniel R."/>
        </authorList>
    </citation>
    <scope>NUCLEOTIDE SEQUENCE [LARGE SCALE GENOMIC DNA]</scope>
    <source>
        <strain evidence="5 6">DSM 14427</strain>
    </source>
</reference>
<dbReference type="PROSITE" id="PS01124">
    <property type="entry name" value="HTH_ARAC_FAMILY_2"/>
    <property type="match status" value="1"/>
</dbReference>
<dbReference type="InterPro" id="IPR003313">
    <property type="entry name" value="AraC-bd"/>
</dbReference>
<dbReference type="PROSITE" id="PS00041">
    <property type="entry name" value="HTH_ARAC_FAMILY_1"/>
    <property type="match status" value="1"/>
</dbReference>
<organism evidence="5 6">
    <name type="scientific">Ruminiclostridium hungatei</name>
    <name type="common">Clostridium hungatei</name>
    <dbReference type="NCBI Taxonomy" id="48256"/>
    <lineage>
        <taxon>Bacteria</taxon>
        <taxon>Bacillati</taxon>
        <taxon>Bacillota</taxon>
        <taxon>Clostridia</taxon>
        <taxon>Eubacteriales</taxon>
        <taxon>Oscillospiraceae</taxon>
        <taxon>Ruminiclostridium</taxon>
    </lineage>
</organism>
<dbReference type="PANTHER" id="PTHR43280:SF28">
    <property type="entry name" value="HTH-TYPE TRANSCRIPTIONAL ACTIVATOR RHAS"/>
    <property type="match status" value="1"/>
</dbReference>
<dbReference type="SMART" id="SM00342">
    <property type="entry name" value="HTH_ARAC"/>
    <property type="match status" value="1"/>
</dbReference>
<dbReference type="RefSeq" id="WP_165755646.1">
    <property type="nucleotide sequence ID" value="NZ_MZGX01000003.1"/>
</dbReference>
<accession>A0A1V4SRB0</accession>
<dbReference type="Gene3D" id="1.10.10.60">
    <property type="entry name" value="Homeodomain-like"/>
    <property type="match status" value="2"/>
</dbReference>
<dbReference type="Proteomes" id="UP000191554">
    <property type="component" value="Unassembled WGS sequence"/>
</dbReference>
<keyword evidence="6" id="KW-1185">Reference proteome</keyword>
<dbReference type="InterPro" id="IPR037923">
    <property type="entry name" value="HTH-like"/>
</dbReference>
<comment type="caution">
    <text evidence="5">The sequence shown here is derived from an EMBL/GenBank/DDBJ whole genome shotgun (WGS) entry which is preliminary data.</text>
</comment>
<dbReference type="SUPFAM" id="SSF51215">
    <property type="entry name" value="Regulatory protein AraC"/>
    <property type="match status" value="1"/>
</dbReference>